<evidence type="ECO:0000256" key="2">
    <source>
        <dbReference type="ARBA" id="ARBA00009777"/>
    </source>
</evidence>
<dbReference type="SFLD" id="SFLDG01066">
    <property type="entry name" value="organic_radical-activating_enz"/>
    <property type="match status" value="1"/>
</dbReference>
<keyword evidence="3" id="KW-0004">4Fe-4S</keyword>
<evidence type="ECO:0000259" key="9">
    <source>
        <dbReference type="PROSITE" id="PS51918"/>
    </source>
</evidence>
<keyword evidence="5" id="KW-0479">Metal-binding</keyword>
<dbReference type="PROSITE" id="PS51918">
    <property type="entry name" value="RADICAL_SAM"/>
    <property type="match status" value="1"/>
</dbReference>
<evidence type="ECO:0000256" key="6">
    <source>
        <dbReference type="ARBA" id="ARBA00023002"/>
    </source>
</evidence>
<dbReference type="Pfam" id="PF04055">
    <property type="entry name" value="Radical_SAM"/>
    <property type="match status" value="1"/>
</dbReference>
<dbReference type="PROSITE" id="PS01087">
    <property type="entry name" value="RADICAL_ACTIVATING"/>
    <property type="match status" value="1"/>
</dbReference>
<evidence type="ECO:0000256" key="3">
    <source>
        <dbReference type="ARBA" id="ARBA00022485"/>
    </source>
</evidence>
<feature type="domain" description="Radical SAM core" evidence="9">
    <location>
        <begin position="16"/>
        <end position="233"/>
    </location>
</feature>
<dbReference type="InterPro" id="IPR058240">
    <property type="entry name" value="rSAM_sf"/>
</dbReference>
<dbReference type="InterPro" id="IPR034457">
    <property type="entry name" value="Organic_radical-activating"/>
</dbReference>
<keyword evidence="7" id="KW-0408">Iron</keyword>
<gene>
    <name evidence="10" type="ORF">ISU02_10795</name>
</gene>
<dbReference type="Gene3D" id="3.20.20.70">
    <property type="entry name" value="Aldolase class I"/>
    <property type="match status" value="1"/>
</dbReference>
<dbReference type="PANTHER" id="PTHR30352">
    <property type="entry name" value="PYRUVATE FORMATE-LYASE-ACTIVATING ENZYME"/>
    <property type="match status" value="1"/>
</dbReference>
<accession>A0ABR9ZT12</accession>
<evidence type="ECO:0000256" key="5">
    <source>
        <dbReference type="ARBA" id="ARBA00022723"/>
    </source>
</evidence>
<protein>
    <submittedName>
        <fullName evidence="10">Radical SAM protein</fullName>
    </submittedName>
</protein>
<comment type="caution">
    <text evidence="10">The sequence shown here is derived from an EMBL/GenBank/DDBJ whole genome shotgun (WGS) entry which is preliminary data.</text>
</comment>
<sequence length="234" mass="26392">MKYALNVFHIESMGTLDGPGIRTVIFLKGCPLRCHYCHNPESWQDQTENWMDHDVLFSLIMKMKPYFKNGGGVTFSGGEPLVQSESLIPLCKRLKAEGIHIALDTSGCMLSPTIKALLEIVDLVILDVKHTEPKAYADLTGGNLAQTLEFLEYIQAIQKPHWIRQVIVPNYNDQERQVLALDSITKSPYRDKIELLAFQSSGMGKWKANSPFMDVVSLNQKTLVKLQDSIKKNV</sequence>
<keyword evidence="4" id="KW-0949">S-adenosyl-L-methionine</keyword>
<dbReference type="RefSeq" id="WP_194701857.1">
    <property type="nucleotide sequence ID" value="NZ_JADKNH010000006.1"/>
</dbReference>
<reference evidence="10 11" key="1">
    <citation type="submission" date="2020-11" db="EMBL/GenBank/DDBJ databases">
        <title>Fusibacter basophilias sp. nov.</title>
        <authorList>
            <person name="Qiu D."/>
        </authorList>
    </citation>
    <scope>NUCLEOTIDE SEQUENCE [LARGE SCALE GENOMIC DNA]</scope>
    <source>
        <strain evidence="10 11">Q10-2</strain>
    </source>
</reference>
<name>A0ABR9ZT12_9FIRM</name>
<evidence type="ECO:0000313" key="10">
    <source>
        <dbReference type="EMBL" id="MBF4693613.1"/>
    </source>
</evidence>
<keyword evidence="11" id="KW-1185">Reference proteome</keyword>
<evidence type="ECO:0000313" key="11">
    <source>
        <dbReference type="Proteomes" id="UP000614200"/>
    </source>
</evidence>
<proteinExistence type="inferred from homology"/>
<keyword evidence="6" id="KW-0560">Oxidoreductase</keyword>
<dbReference type="SUPFAM" id="SSF102114">
    <property type="entry name" value="Radical SAM enzymes"/>
    <property type="match status" value="1"/>
</dbReference>
<organism evidence="10 11">
    <name type="scientific">Fusibacter ferrireducens</name>
    <dbReference type="NCBI Taxonomy" id="2785058"/>
    <lineage>
        <taxon>Bacteria</taxon>
        <taxon>Bacillati</taxon>
        <taxon>Bacillota</taxon>
        <taxon>Clostridia</taxon>
        <taxon>Eubacteriales</taxon>
        <taxon>Eubacteriales Family XII. Incertae Sedis</taxon>
        <taxon>Fusibacter</taxon>
    </lineage>
</organism>
<dbReference type="SFLD" id="SFLDS00029">
    <property type="entry name" value="Radical_SAM"/>
    <property type="match status" value="1"/>
</dbReference>
<dbReference type="PANTHER" id="PTHR30352:SF5">
    <property type="entry name" value="PYRUVATE FORMATE-LYASE 1-ACTIVATING ENZYME"/>
    <property type="match status" value="1"/>
</dbReference>
<dbReference type="InterPro" id="IPR007197">
    <property type="entry name" value="rSAM"/>
</dbReference>
<dbReference type="SFLD" id="SFLDG01067">
    <property type="entry name" value="SPASM/twitch_domain_containing"/>
    <property type="match status" value="1"/>
</dbReference>
<evidence type="ECO:0000256" key="1">
    <source>
        <dbReference type="ARBA" id="ARBA00001966"/>
    </source>
</evidence>
<dbReference type="InterPro" id="IPR013785">
    <property type="entry name" value="Aldolase_TIM"/>
</dbReference>
<dbReference type="CDD" id="cd01335">
    <property type="entry name" value="Radical_SAM"/>
    <property type="match status" value="1"/>
</dbReference>
<evidence type="ECO:0000256" key="8">
    <source>
        <dbReference type="ARBA" id="ARBA00023014"/>
    </source>
</evidence>
<dbReference type="InterPro" id="IPR001989">
    <property type="entry name" value="Radical_activat_CS"/>
</dbReference>
<evidence type="ECO:0000256" key="4">
    <source>
        <dbReference type="ARBA" id="ARBA00022691"/>
    </source>
</evidence>
<dbReference type="Proteomes" id="UP000614200">
    <property type="component" value="Unassembled WGS sequence"/>
</dbReference>
<comment type="cofactor">
    <cofactor evidence="1">
        <name>[4Fe-4S] cluster</name>
        <dbReference type="ChEBI" id="CHEBI:49883"/>
    </cofactor>
</comment>
<keyword evidence="8" id="KW-0411">Iron-sulfur</keyword>
<dbReference type="EMBL" id="JADKNH010000006">
    <property type="protein sequence ID" value="MBF4693613.1"/>
    <property type="molecule type" value="Genomic_DNA"/>
</dbReference>
<comment type="similarity">
    <text evidence="2">Belongs to the organic radical-activating enzymes family.</text>
</comment>
<evidence type="ECO:0000256" key="7">
    <source>
        <dbReference type="ARBA" id="ARBA00023004"/>
    </source>
</evidence>